<accession>A0AAD7QFL5</accession>
<organism evidence="1 2">
    <name type="scientific">Quillaja saponaria</name>
    <name type="common">Soap bark tree</name>
    <dbReference type="NCBI Taxonomy" id="32244"/>
    <lineage>
        <taxon>Eukaryota</taxon>
        <taxon>Viridiplantae</taxon>
        <taxon>Streptophyta</taxon>
        <taxon>Embryophyta</taxon>
        <taxon>Tracheophyta</taxon>
        <taxon>Spermatophyta</taxon>
        <taxon>Magnoliopsida</taxon>
        <taxon>eudicotyledons</taxon>
        <taxon>Gunneridae</taxon>
        <taxon>Pentapetalae</taxon>
        <taxon>rosids</taxon>
        <taxon>fabids</taxon>
        <taxon>Fabales</taxon>
        <taxon>Quillajaceae</taxon>
        <taxon>Quillaja</taxon>
    </lineage>
</organism>
<proteinExistence type="predicted"/>
<dbReference type="AlphaFoldDB" id="A0AAD7QFL5"/>
<evidence type="ECO:0000313" key="2">
    <source>
        <dbReference type="Proteomes" id="UP001163823"/>
    </source>
</evidence>
<dbReference type="EMBL" id="JARAOO010000002">
    <property type="protein sequence ID" value="KAJ7979966.1"/>
    <property type="molecule type" value="Genomic_DNA"/>
</dbReference>
<comment type="caution">
    <text evidence="1">The sequence shown here is derived from an EMBL/GenBank/DDBJ whole genome shotgun (WGS) entry which is preliminary data.</text>
</comment>
<sequence length="102" mass="11646">MWKKGVDNERKAIDFQIIVENVAEDDAEDDNPNVEELEKRSKDFNKILEVSSEERDRIQVIDRATAAIAVARSIPVESKLSVWRFEVSSDERQIGALLGMEI</sequence>
<reference evidence="1" key="1">
    <citation type="journal article" date="2023" name="Science">
        <title>Elucidation of the pathway for biosynthesis of saponin adjuvants from the soapbark tree.</title>
        <authorList>
            <person name="Reed J."/>
            <person name="Orme A."/>
            <person name="El-Demerdash A."/>
            <person name="Owen C."/>
            <person name="Martin L.B.B."/>
            <person name="Misra R.C."/>
            <person name="Kikuchi S."/>
            <person name="Rejzek M."/>
            <person name="Martin A.C."/>
            <person name="Harkess A."/>
            <person name="Leebens-Mack J."/>
            <person name="Louveau T."/>
            <person name="Stephenson M.J."/>
            <person name="Osbourn A."/>
        </authorList>
    </citation>
    <scope>NUCLEOTIDE SEQUENCE</scope>
    <source>
        <strain evidence="1">S10</strain>
    </source>
</reference>
<gene>
    <name evidence="1" type="ORF">O6P43_003303</name>
</gene>
<name>A0AAD7QFL5_QUISA</name>
<evidence type="ECO:0000313" key="1">
    <source>
        <dbReference type="EMBL" id="KAJ7979966.1"/>
    </source>
</evidence>
<protein>
    <submittedName>
        <fullName evidence="1">Protein RNA-directed DNA methylation like</fullName>
    </submittedName>
</protein>
<keyword evidence="2" id="KW-1185">Reference proteome</keyword>
<dbReference type="Proteomes" id="UP001163823">
    <property type="component" value="Chromosome 2"/>
</dbReference>
<dbReference type="KEGG" id="qsa:O6P43_003303"/>